<protein>
    <recommendedName>
        <fullName evidence="3">Gfo/Idh/MocA-like oxidoreductase C-terminal domain-containing protein</fullName>
    </recommendedName>
</protein>
<dbReference type="Proteomes" id="UP000617628">
    <property type="component" value="Unassembled WGS sequence"/>
</dbReference>
<dbReference type="EMBL" id="JAENIL010000012">
    <property type="protein sequence ID" value="MBK1876765.1"/>
    <property type="molecule type" value="Genomic_DNA"/>
</dbReference>
<keyword evidence="2" id="KW-1185">Reference proteome</keyword>
<evidence type="ECO:0000313" key="1">
    <source>
        <dbReference type="EMBL" id="MBK1876765.1"/>
    </source>
</evidence>
<proteinExistence type="predicted"/>
<sequence>MEIYGLEGVIYSDNRHQLRVRIAEGYDGYDEQVYELEERQAPYNDPFSLFGSVIDGSLELPKYSLSSLENNMIVMEILDAAIQSAKSGRTIALSQPNK</sequence>
<organism evidence="1 2">
    <name type="scientific">Pelagicoccus mobilis</name>
    <dbReference type="NCBI Taxonomy" id="415221"/>
    <lineage>
        <taxon>Bacteria</taxon>
        <taxon>Pseudomonadati</taxon>
        <taxon>Verrucomicrobiota</taxon>
        <taxon>Opitutia</taxon>
        <taxon>Puniceicoccales</taxon>
        <taxon>Pelagicoccaceae</taxon>
        <taxon>Pelagicoccus</taxon>
    </lineage>
</organism>
<accession>A0A934RWH6</accession>
<dbReference type="Gene3D" id="3.30.360.10">
    <property type="entry name" value="Dihydrodipicolinate Reductase, domain 2"/>
    <property type="match status" value="1"/>
</dbReference>
<evidence type="ECO:0008006" key="3">
    <source>
        <dbReference type="Google" id="ProtNLM"/>
    </source>
</evidence>
<name>A0A934RWH6_9BACT</name>
<reference evidence="1" key="1">
    <citation type="submission" date="2021-01" db="EMBL/GenBank/DDBJ databases">
        <title>Modified the classification status of verrucomicrobia.</title>
        <authorList>
            <person name="Feng X."/>
        </authorList>
    </citation>
    <scope>NUCLEOTIDE SEQUENCE</scope>
    <source>
        <strain evidence="1">KCTC 13126</strain>
    </source>
</reference>
<dbReference type="RefSeq" id="WP_200354982.1">
    <property type="nucleotide sequence ID" value="NZ_JAENIL010000012.1"/>
</dbReference>
<comment type="caution">
    <text evidence="1">The sequence shown here is derived from an EMBL/GenBank/DDBJ whole genome shotgun (WGS) entry which is preliminary data.</text>
</comment>
<dbReference type="AlphaFoldDB" id="A0A934RWH6"/>
<evidence type="ECO:0000313" key="2">
    <source>
        <dbReference type="Proteomes" id="UP000617628"/>
    </source>
</evidence>
<gene>
    <name evidence="1" type="ORF">JIN87_07795</name>
</gene>